<proteinExistence type="predicted"/>
<protein>
    <submittedName>
        <fullName evidence="3">Uncharacterized protein</fullName>
    </submittedName>
</protein>
<dbReference type="AlphaFoldDB" id="A0A914E7Y9"/>
<sequence length="111" mass="12694">MVVIPDILEDIPSVELGVMMRDSRASPSQPSLIPPFVRIGKRRARPFMPIVEKEDVEQLVQPLSIVDLPLFLHLGPKPNKLPPGPTTKPKNDEDSAIRRFQKYLKMRHDYN</sequence>
<dbReference type="WBParaSite" id="ACRNAN_scaffold6318.g15725.t1">
    <property type="protein sequence ID" value="ACRNAN_scaffold6318.g15725.t1"/>
    <property type="gene ID" value="ACRNAN_scaffold6318.g15725"/>
</dbReference>
<accession>A0A914E7Y9</accession>
<dbReference type="Proteomes" id="UP000887540">
    <property type="component" value="Unplaced"/>
</dbReference>
<evidence type="ECO:0000313" key="2">
    <source>
        <dbReference type="Proteomes" id="UP000887540"/>
    </source>
</evidence>
<evidence type="ECO:0000256" key="1">
    <source>
        <dbReference type="SAM" id="MobiDB-lite"/>
    </source>
</evidence>
<name>A0A914E7Y9_9BILA</name>
<reference evidence="3" key="1">
    <citation type="submission" date="2022-11" db="UniProtKB">
        <authorList>
            <consortium name="WormBaseParasite"/>
        </authorList>
    </citation>
    <scope>IDENTIFICATION</scope>
</reference>
<organism evidence="2 3">
    <name type="scientific">Acrobeloides nanus</name>
    <dbReference type="NCBI Taxonomy" id="290746"/>
    <lineage>
        <taxon>Eukaryota</taxon>
        <taxon>Metazoa</taxon>
        <taxon>Ecdysozoa</taxon>
        <taxon>Nematoda</taxon>
        <taxon>Chromadorea</taxon>
        <taxon>Rhabditida</taxon>
        <taxon>Tylenchina</taxon>
        <taxon>Cephalobomorpha</taxon>
        <taxon>Cephaloboidea</taxon>
        <taxon>Cephalobidae</taxon>
        <taxon>Acrobeloides</taxon>
    </lineage>
</organism>
<feature type="region of interest" description="Disordered" evidence="1">
    <location>
        <begin position="76"/>
        <end position="96"/>
    </location>
</feature>
<evidence type="ECO:0000313" key="3">
    <source>
        <dbReference type="WBParaSite" id="ACRNAN_scaffold6318.g15725.t1"/>
    </source>
</evidence>
<keyword evidence="2" id="KW-1185">Reference proteome</keyword>